<dbReference type="PANTHER" id="PTHR43649">
    <property type="entry name" value="ARABINOSE-BINDING PROTEIN-RELATED"/>
    <property type="match status" value="1"/>
</dbReference>
<comment type="similarity">
    <text evidence="2">Belongs to the bacterial solute-binding protein 1 family.</text>
</comment>
<evidence type="ECO:0000256" key="4">
    <source>
        <dbReference type="SAM" id="SignalP"/>
    </source>
</evidence>
<dbReference type="PANTHER" id="PTHR43649:SF29">
    <property type="entry name" value="OSMOPROTECTIVE COMPOUNDS-BINDING PROTEIN GGTB"/>
    <property type="match status" value="1"/>
</dbReference>
<evidence type="ECO:0000256" key="2">
    <source>
        <dbReference type="ARBA" id="ARBA00008520"/>
    </source>
</evidence>
<dbReference type="Gene3D" id="3.40.190.10">
    <property type="entry name" value="Periplasmic binding protein-like II"/>
    <property type="match status" value="2"/>
</dbReference>
<comment type="subcellular location">
    <subcellularLocation>
        <location evidence="1">Periplasm</location>
    </subcellularLocation>
</comment>
<sequence>MRILQLTLSLGLLLLYSAPSAEPLTLATMPVSEQQNRALLNEIMRFRELNPQHQVSVRHYGHEEYKRLLPSMLAGQHGDADVFFWFAGTPMDVLASKQLLAPLDKLWPSAEWPHKFSPGVLSSVSSDGHIYGLPFSHYGWGFYYQKSLFKRLDLQPPQTWQAFLAVAEKLIDAGVTPFALGSKHPWTLAGWFDYLNMRVNGPAFHQQLLQGKVSFTDPRVTKTFLYWRQLLDKGYFPERHASYSWDEVLPLFFRQRTGMLLMGSFFVNQIPDQLQPDIGFFPFPTITPDLSVGENAPTDILLVKRGGMVNPAVSAFLRHMGDPVVQSRVNAAIMTLPPHRMASMPDNPVLQSSAQALQEADQLFQFFDREASPELTKQALDAFAEFMRNPQGLANLLAKLERQRLSELQENNK</sequence>
<name>A0A368NUM4_9GAMM</name>
<evidence type="ECO:0000313" key="5">
    <source>
        <dbReference type="EMBL" id="RCU52911.1"/>
    </source>
</evidence>
<evidence type="ECO:0000256" key="1">
    <source>
        <dbReference type="ARBA" id="ARBA00004418"/>
    </source>
</evidence>
<dbReference type="EMBL" id="QPID01000001">
    <property type="protein sequence ID" value="RCU52911.1"/>
    <property type="molecule type" value="Genomic_DNA"/>
</dbReference>
<dbReference type="Proteomes" id="UP000252558">
    <property type="component" value="Unassembled WGS sequence"/>
</dbReference>
<dbReference type="SUPFAM" id="SSF53850">
    <property type="entry name" value="Periplasmic binding protein-like II"/>
    <property type="match status" value="1"/>
</dbReference>
<organism evidence="5 6">
    <name type="scientific">Corallincola holothuriorum</name>
    <dbReference type="NCBI Taxonomy" id="2282215"/>
    <lineage>
        <taxon>Bacteria</taxon>
        <taxon>Pseudomonadati</taxon>
        <taxon>Pseudomonadota</taxon>
        <taxon>Gammaproteobacteria</taxon>
        <taxon>Alteromonadales</taxon>
        <taxon>Psychromonadaceae</taxon>
        <taxon>Corallincola</taxon>
    </lineage>
</organism>
<dbReference type="RefSeq" id="WP_114336818.1">
    <property type="nucleotide sequence ID" value="NZ_QPID01000001.1"/>
</dbReference>
<dbReference type="GO" id="GO:0042597">
    <property type="term" value="C:periplasmic space"/>
    <property type="evidence" value="ECO:0007669"/>
    <property type="project" value="UniProtKB-SubCell"/>
</dbReference>
<keyword evidence="4" id="KW-0732">Signal</keyword>
<reference evidence="5 6" key="1">
    <citation type="submission" date="2018-07" db="EMBL/GenBank/DDBJ databases">
        <title>Corallincola holothuriorum sp. nov., a new facultative anaerobe isolated from sea cucumber Apostichopus japonicus.</title>
        <authorList>
            <person name="Xia H."/>
        </authorList>
    </citation>
    <scope>NUCLEOTIDE SEQUENCE [LARGE SCALE GENOMIC DNA]</scope>
    <source>
        <strain evidence="5 6">C4</strain>
    </source>
</reference>
<comment type="caution">
    <text evidence="5">The sequence shown here is derived from an EMBL/GenBank/DDBJ whole genome shotgun (WGS) entry which is preliminary data.</text>
</comment>
<dbReference type="Pfam" id="PF01547">
    <property type="entry name" value="SBP_bac_1"/>
    <property type="match status" value="1"/>
</dbReference>
<feature type="chain" id="PRO_5016883770" evidence="4">
    <location>
        <begin position="22"/>
        <end position="413"/>
    </location>
</feature>
<dbReference type="AlphaFoldDB" id="A0A368NUM4"/>
<dbReference type="InterPro" id="IPR050490">
    <property type="entry name" value="Bact_solute-bd_prot1"/>
</dbReference>
<protein>
    <submittedName>
        <fullName evidence="5">Extracellular solute-binding protein</fullName>
    </submittedName>
</protein>
<dbReference type="OrthoDB" id="2509690at2"/>
<accession>A0A368NUM4</accession>
<feature type="signal peptide" evidence="4">
    <location>
        <begin position="1"/>
        <end position="21"/>
    </location>
</feature>
<evidence type="ECO:0000256" key="3">
    <source>
        <dbReference type="ARBA" id="ARBA00022448"/>
    </source>
</evidence>
<keyword evidence="6" id="KW-1185">Reference proteome</keyword>
<keyword evidence="3" id="KW-0813">Transport</keyword>
<dbReference type="InterPro" id="IPR006059">
    <property type="entry name" value="SBP"/>
</dbReference>
<gene>
    <name evidence="5" type="ORF">DU002_02815</name>
</gene>
<proteinExistence type="inferred from homology"/>
<evidence type="ECO:0000313" key="6">
    <source>
        <dbReference type="Proteomes" id="UP000252558"/>
    </source>
</evidence>